<evidence type="ECO:0000313" key="2">
    <source>
        <dbReference type="EMBL" id="RVX10383.1"/>
    </source>
</evidence>
<dbReference type="AlphaFoldDB" id="A0A438JN48"/>
<protein>
    <submittedName>
        <fullName evidence="2">Retrovirus-related Pol polyprotein from transposon RE1</fullName>
    </submittedName>
</protein>
<dbReference type="Pfam" id="PF07727">
    <property type="entry name" value="RVT_2"/>
    <property type="match status" value="1"/>
</dbReference>
<sequence length="150" mass="17522">MVELSKRKTVGCKWIFTIKYKADETIERYKTRLAAKGFTQTYGIDYQETFAPVAKMNTMRILLSLAADLDWPFQQFDVKNVFLHGDLEEEAYTDTPPGFGAKAWKNKVYKLKNLFMELNNLQEHDLGDLQINDKNELPSKPRRPHIVYQT</sequence>
<dbReference type="InterPro" id="IPR013103">
    <property type="entry name" value="RVT_2"/>
</dbReference>
<proteinExistence type="predicted"/>
<organism evidence="2 3">
    <name type="scientific">Vitis vinifera</name>
    <name type="common">Grape</name>
    <dbReference type="NCBI Taxonomy" id="29760"/>
    <lineage>
        <taxon>Eukaryota</taxon>
        <taxon>Viridiplantae</taxon>
        <taxon>Streptophyta</taxon>
        <taxon>Embryophyta</taxon>
        <taxon>Tracheophyta</taxon>
        <taxon>Spermatophyta</taxon>
        <taxon>Magnoliopsida</taxon>
        <taxon>eudicotyledons</taxon>
        <taxon>Gunneridae</taxon>
        <taxon>Pentapetalae</taxon>
        <taxon>rosids</taxon>
        <taxon>Vitales</taxon>
        <taxon>Vitaceae</taxon>
        <taxon>Viteae</taxon>
        <taxon>Vitis</taxon>
    </lineage>
</organism>
<dbReference type="Proteomes" id="UP000288805">
    <property type="component" value="Unassembled WGS sequence"/>
</dbReference>
<name>A0A438JN48_VITVI</name>
<dbReference type="InterPro" id="IPR043502">
    <property type="entry name" value="DNA/RNA_pol_sf"/>
</dbReference>
<dbReference type="PANTHER" id="PTHR43383:SF2">
    <property type="entry name" value="AMIDOHYDROLASE 2 FAMILY PROTEIN"/>
    <property type="match status" value="1"/>
</dbReference>
<comment type="caution">
    <text evidence="2">The sequence shown here is derived from an EMBL/GenBank/DDBJ whole genome shotgun (WGS) entry which is preliminary data.</text>
</comment>
<dbReference type="EMBL" id="QGNW01000035">
    <property type="protein sequence ID" value="RVX10383.1"/>
    <property type="molecule type" value="Genomic_DNA"/>
</dbReference>
<evidence type="ECO:0000259" key="1">
    <source>
        <dbReference type="Pfam" id="PF07727"/>
    </source>
</evidence>
<evidence type="ECO:0000313" key="3">
    <source>
        <dbReference type="Proteomes" id="UP000288805"/>
    </source>
</evidence>
<accession>A0A438JN48</accession>
<gene>
    <name evidence="2" type="primary">RE1_2598</name>
    <name evidence="2" type="ORF">CK203_016052</name>
</gene>
<dbReference type="PANTHER" id="PTHR43383">
    <property type="entry name" value="NODULIN 6"/>
    <property type="match status" value="1"/>
</dbReference>
<dbReference type="SUPFAM" id="SSF56672">
    <property type="entry name" value="DNA/RNA polymerases"/>
    <property type="match status" value="1"/>
</dbReference>
<feature type="domain" description="Reverse transcriptase Ty1/copia-type" evidence="1">
    <location>
        <begin position="5"/>
        <end position="113"/>
    </location>
</feature>
<reference evidence="2 3" key="1">
    <citation type="journal article" date="2018" name="PLoS Genet.">
        <title>Population sequencing reveals clonal diversity and ancestral inbreeding in the grapevine cultivar Chardonnay.</title>
        <authorList>
            <person name="Roach M.J."/>
            <person name="Johnson D.L."/>
            <person name="Bohlmann J."/>
            <person name="van Vuuren H.J."/>
            <person name="Jones S.J."/>
            <person name="Pretorius I.S."/>
            <person name="Schmidt S.A."/>
            <person name="Borneman A.R."/>
        </authorList>
    </citation>
    <scope>NUCLEOTIDE SEQUENCE [LARGE SCALE GENOMIC DNA]</scope>
    <source>
        <strain evidence="3">cv. Chardonnay</strain>
        <tissue evidence="2">Leaf</tissue>
    </source>
</reference>